<keyword evidence="9" id="KW-0460">Magnesium</keyword>
<dbReference type="SMART" id="SM00358">
    <property type="entry name" value="DSRM"/>
    <property type="match status" value="1"/>
</dbReference>
<dbReference type="PROSITE" id="PS50142">
    <property type="entry name" value="RNASE_3_2"/>
    <property type="match status" value="1"/>
</dbReference>
<reference evidence="12" key="1">
    <citation type="journal article" date="2020" name="mSystems">
        <title>Genome- and Community-Level Interaction Insights into Carbon Utilization and Element Cycling Functions of Hydrothermarchaeota in Hydrothermal Sediment.</title>
        <authorList>
            <person name="Zhou Z."/>
            <person name="Liu Y."/>
            <person name="Xu W."/>
            <person name="Pan J."/>
            <person name="Luo Z.H."/>
            <person name="Li M."/>
        </authorList>
    </citation>
    <scope>NUCLEOTIDE SEQUENCE [LARGE SCALE GENOMIC DNA]</scope>
    <source>
        <strain evidence="12">SpSt-1181</strain>
    </source>
</reference>
<name>A0A831SRP7_PROAE</name>
<comment type="cofactor">
    <cofactor evidence="9">
        <name>Mg(2+)</name>
        <dbReference type="ChEBI" id="CHEBI:18420"/>
    </cofactor>
</comment>
<feature type="active site" evidence="9">
    <location>
        <position position="90"/>
    </location>
</feature>
<dbReference type="SMART" id="SM00535">
    <property type="entry name" value="RIBOc"/>
    <property type="match status" value="1"/>
</dbReference>
<comment type="subcellular location">
    <subcellularLocation>
        <location evidence="9">Cytoplasm</location>
    </subcellularLocation>
</comment>
<sequence>MENFWHTFRKLAFQRTESTQVNEQHSSGNCSTEQVSVCCSSRISYVETILNEPCTAPAIYLTALTHRSTVHDNPGHESRESNQRLEFLGDAVLDLIVSEYLYTLFPDSDEGHLSSNRAKIVNRKSLAGFASAIQLGQQLIIGESADKRKIRESESALADAFEAFVGAVYLDKGIEKVRMFIMNHVIALVDVQKLATIEHNYKSRLIEYTQAGHLPAPHYKVIREDGAEHEKTFTIQVSVDGRILGTGRAPRKKDAEQAAACTALRTLKNPEETS</sequence>
<dbReference type="PROSITE" id="PS00517">
    <property type="entry name" value="RNASE_3_1"/>
    <property type="match status" value="1"/>
</dbReference>
<evidence type="ECO:0000256" key="2">
    <source>
        <dbReference type="ARBA" id="ARBA00010183"/>
    </source>
</evidence>
<dbReference type="HAMAP" id="MF_00104">
    <property type="entry name" value="RNase_III"/>
    <property type="match status" value="1"/>
</dbReference>
<dbReference type="GO" id="GO:0006397">
    <property type="term" value="P:mRNA processing"/>
    <property type="evidence" value="ECO:0007669"/>
    <property type="project" value="UniProtKB-UniRule"/>
</dbReference>
<feature type="binding site" evidence="9">
    <location>
        <position position="86"/>
    </location>
    <ligand>
        <name>Mg(2+)</name>
        <dbReference type="ChEBI" id="CHEBI:18420"/>
    </ligand>
</feature>
<dbReference type="NCBIfam" id="TIGR02191">
    <property type="entry name" value="RNaseIII"/>
    <property type="match status" value="1"/>
</dbReference>
<dbReference type="InterPro" id="IPR014720">
    <property type="entry name" value="dsRBD_dom"/>
</dbReference>
<dbReference type="GO" id="GO:0004525">
    <property type="term" value="F:ribonuclease III activity"/>
    <property type="evidence" value="ECO:0007669"/>
    <property type="project" value="UniProtKB-UniRule"/>
</dbReference>
<proteinExistence type="inferred from homology"/>
<keyword evidence="7 9" id="KW-0378">Hydrolase</keyword>
<dbReference type="GO" id="GO:0006364">
    <property type="term" value="P:rRNA processing"/>
    <property type="evidence" value="ECO:0007669"/>
    <property type="project" value="UniProtKB-UniRule"/>
</dbReference>
<evidence type="ECO:0000256" key="9">
    <source>
        <dbReference type="HAMAP-Rule" id="MF_00104"/>
    </source>
</evidence>
<dbReference type="GO" id="GO:0019843">
    <property type="term" value="F:rRNA binding"/>
    <property type="evidence" value="ECO:0007669"/>
    <property type="project" value="UniProtKB-KW"/>
</dbReference>
<dbReference type="Gene3D" id="1.10.1520.10">
    <property type="entry name" value="Ribonuclease III domain"/>
    <property type="match status" value="1"/>
</dbReference>
<dbReference type="GO" id="GO:0010468">
    <property type="term" value="P:regulation of gene expression"/>
    <property type="evidence" value="ECO:0007669"/>
    <property type="project" value="TreeGrafter"/>
</dbReference>
<feature type="binding site" evidence="9">
    <location>
        <position position="162"/>
    </location>
    <ligand>
        <name>Mg(2+)</name>
        <dbReference type="ChEBI" id="CHEBI:18420"/>
    </ligand>
</feature>
<dbReference type="GO" id="GO:0046872">
    <property type="term" value="F:metal ion binding"/>
    <property type="evidence" value="ECO:0007669"/>
    <property type="project" value="UniProtKB-KW"/>
</dbReference>
<keyword evidence="6 9" id="KW-0255">Endonuclease</keyword>
<dbReference type="CDD" id="cd00593">
    <property type="entry name" value="RIBOc"/>
    <property type="match status" value="1"/>
</dbReference>
<gene>
    <name evidence="9 12" type="primary">rnc</name>
    <name evidence="12" type="ORF">ENN50_08425</name>
</gene>
<dbReference type="PANTHER" id="PTHR11207">
    <property type="entry name" value="RIBONUCLEASE III"/>
    <property type="match status" value="1"/>
</dbReference>
<keyword evidence="9" id="KW-0963">Cytoplasm</keyword>
<comment type="similarity">
    <text evidence="2">Belongs to the ribonuclease III family.</text>
</comment>
<evidence type="ECO:0000256" key="6">
    <source>
        <dbReference type="ARBA" id="ARBA00022759"/>
    </source>
</evidence>
<evidence type="ECO:0000259" key="11">
    <source>
        <dbReference type="PROSITE" id="PS50142"/>
    </source>
</evidence>
<dbReference type="EC" id="3.1.26.3" evidence="9"/>
<protein>
    <recommendedName>
        <fullName evidence="9">Ribonuclease 3</fullName>
        <ecNumber evidence="9">3.1.26.3</ecNumber>
    </recommendedName>
    <alternativeName>
        <fullName evidence="9">Ribonuclease III</fullName>
        <shortName evidence="9">RNase III</shortName>
    </alternativeName>
</protein>
<dbReference type="PROSITE" id="PS50137">
    <property type="entry name" value="DS_RBD"/>
    <property type="match status" value="1"/>
</dbReference>
<evidence type="ECO:0000313" key="12">
    <source>
        <dbReference type="EMBL" id="HED31681.1"/>
    </source>
</evidence>
<comment type="caution">
    <text evidence="12">The sequence shown here is derived from an EMBL/GenBank/DDBJ whole genome shotgun (WGS) entry which is preliminary data.</text>
</comment>
<keyword evidence="3 9" id="KW-0698">rRNA processing</keyword>
<dbReference type="FunFam" id="1.10.1520.10:FF:000001">
    <property type="entry name" value="Ribonuclease 3"/>
    <property type="match status" value="1"/>
</dbReference>
<dbReference type="EMBL" id="DSBW01000184">
    <property type="protein sequence ID" value="HED31681.1"/>
    <property type="molecule type" value="Genomic_DNA"/>
</dbReference>
<dbReference type="SUPFAM" id="SSF54768">
    <property type="entry name" value="dsRNA-binding domain-like"/>
    <property type="match status" value="1"/>
</dbReference>
<dbReference type="CDD" id="cd10845">
    <property type="entry name" value="DSRM_RNAse_III_family"/>
    <property type="match status" value="1"/>
</dbReference>
<comment type="catalytic activity">
    <reaction evidence="1 9">
        <text>Endonucleolytic cleavage to 5'-phosphomonoester.</text>
        <dbReference type="EC" id="3.1.26.3"/>
    </reaction>
</comment>
<dbReference type="Pfam" id="PF00035">
    <property type="entry name" value="dsrm"/>
    <property type="match status" value="1"/>
</dbReference>
<dbReference type="GO" id="GO:0003725">
    <property type="term" value="F:double-stranded RNA binding"/>
    <property type="evidence" value="ECO:0007669"/>
    <property type="project" value="TreeGrafter"/>
</dbReference>
<dbReference type="SUPFAM" id="SSF69065">
    <property type="entry name" value="RNase III domain-like"/>
    <property type="match status" value="1"/>
</dbReference>
<dbReference type="Gene3D" id="3.30.160.20">
    <property type="match status" value="1"/>
</dbReference>
<evidence type="ECO:0000256" key="8">
    <source>
        <dbReference type="ARBA" id="ARBA00022884"/>
    </source>
</evidence>
<dbReference type="InterPro" id="IPR036389">
    <property type="entry name" value="RNase_III_sf"/>
</dbReference>
<dbReference type="AlphaFoldDB" id="A0A831SRP7"/>
<keyword evidence="8 9" id="KW-0694">RNA-binding</keyword>
<feature type="binding site" evidence="9">
    <location>
        <position position="159"/>
    </location>
    <ligand>
        <name>Mg(2+)</name>
        <dbReference type="ChEBI" id="CHEBI:18420"/>
    </ligand>
</feature>
<comment type="subunit">
    <text evidence="9">Homodimer.</text>
</comment>
<accession>A0A831SRP7</accession>
<dbReference type="GO" id="GO:0008033">
    <property type="term" value="P:tRNA processing"/>
    <property type="evidence" value="ECO:0007669"/>
    <property type="project" value="UniProtKB-KW"/>
</dbReference>
<evidence type="ECO:0000256" key="4">
    <source>
        <dbReference type="ARBA" id="ARBA00022664"/>
    </source>
</evidence>
<dbReference type="PANTHER" id="PTHR11207:SF0">
    <property type="entry name" value="RIBONUCLEASE 3"/>
    <property type="match status" value="1"/>
</dbReference>
<evidence type="ECO:0000256" key="3">
    <source>
        <dbReference type="ARBA" id="ARBA00022552"/>
    </source>
</evidence>
<keyword evidence="9" id="KW-0819">tRNA processing</keyword>
<feature type="active site" evidence="9">
    <location>
        <position position="162"/>
    </location>
</feature>
<dbReference type="InterPro" id="IPR000999">
    <property type="entry name" value="RNase_III_dom"/>
</dbReference>
<keyword evidence="9" id="KW-0479">Metal-binding</keyword>
<dbReference type="InterPro" id="IPR011907">
    <property type="entry name" value="RNase_III"/>
</dbReference>
<feature type="domain" description="DRBM" evidence="10">
    <location>
        <begin position="200"/>
        <end position="269"/>
    </location>
</feature>
<evidence type="ECO:0000256" key="1">
    <source>
        <dbReference type="ARBA" id="ARBA00000109"/>
    </source>
</evidence>
<dbReference type="GO" id="GO:0005737">
    <property type="term" value="C:cytoplasm"/>
    <property type="evidence" value="ECO:0007669"/>
    <property type="project" value="UniProtKB-SubCell"/>
</dbReference>
<evidence type="ECO:0000256" key="7">
    <source>
        <dbReference type="ARBA" id="ARBA00022801"/>
    </source>
</evidence>
<evidence type="ECO:0000256" key="5">
    <source>
        <dbReference type="ARBA" id="ARBA00022722"/>
    </source>
</evidence>
<comment type="function">
    <text evidence="9">Digests double-stranded RNA. Involved in the processing of primary rRNA transcript to yield the immediate precursors to the large and small rRNAs (23S and 16S). Processes some mRNAs, and tRNAs when they are encoded in the rRNA operon. Processes pre-crRNA and tracrRNA of type II CRISPR loci if present in the organism.</text>
</comment>
<dbReference type="Proteomes" id="UP000886335">
    <property type="component" value="Unassembled WGS sequence"/>
</dbReference>
<dbReference type="Pfam" id="PF14622">
    <property type="entry name" value="Ribonucleas_3_3"/>
    <property type="match status" value="1"/>
</dbReference>
<feature type="domain" description="RNase III" evidence="11">
    <location>
        <begin position="43"/>
        <end position="173"/>
    </location>
</feature>
<evidence type="ECO:0000259" key="10">
    <source>
        <dbReference type="PROSITE" id="PS50137"/>
    </source>
</evidence>
<organism evidence="12">
    <name type="scientific">Prosthecochloris aestuarii</name>
    <dbReference type="NCBI Taxonomy" id="1102"/>
    <lineage>
        <taxon>Bacteria</taxon>
        <taxon>Pseudomonadati</taxon>
        <taxon>Chlorobiota</taxon>
        <taxon>Chlorobiia</taxon>
        <taxon>Chlorobiales</taxon>
        <taxon>Chlorobiaceae</taxon>
        <taxon>Prosthecochloris</taxon>
    </lineage>
</organism>
<keyword evidence="5 9" id="KW-0540">Nuclease</keyword>
<keyword evidence="9" id="KW-0699">rRNA-binding</keyword>
<keyword evidence="4 9" id="KW-0507">mRNA processing</keyword>